<dbReference type="KEGG" id="mros:EHO51_15265"/>
<organism evidence="2 3">
    <name type="scientific">Methylocystis rosea</name>
    <dbReference type="NCBI Taxonomy" id="173366"/>
    <lineage>
        <taxon>Bacteria</taxon>
        <taxon>Pseudomonadati</taxon>
        <taxon>Pseudomonadota</taxon>
        <taxon>Alphaproteobacteria</taxon>
        <taxon>Hyphomicrobiales</taxon>
        <taxon>Methylocystaceae</taxon>
        <taxon>Methylocystis</taxon>
    </lineage>
</organism>
<accession>A0A3G8M9S1</accession>
<protein>
    <submittedName>
        <fullName evidence="2">Uncharacterized protein</fullName>
    </submittedName>
</protein>
<reference evidence="2 3" key="1">
    <citation type="submission" date="2018-11" db="EMBL/GenBank/DDBJ databases">
        <title>Genome squencing of methanotrophic bacteria isolated from alkaline groundwater in Korea.</title>
        <authorList>
            <person name="Nguyen L.N."/>
        </authorList>
    </citation>
    <scope>NUCLEOTIDE SEQUENCE [LARGE SCALE GENOMIC DNA]</scope>
    <source>
        <strain evidence="2 3">GW6</strain>
    </source>
</reference>
<sequence>MGKAQHFFLAIVLVALFGAPAAAETPPPIIAPEGERFTLTPAEGGYVRLNKETGALSYCSVKDGVTACRLGAEERAAFEAEIDRLRKENAALKARAEAAPVPPTARPNIAPSEEEFERALSFTERFLRRIMRLFREETSPGGAL</sequence>
<dbReference type="AlphaFoldDB" id="A0A3G8M9S1"/>
<evidence type="ECO:0000256" key="1">
    <source>
        <dbReference type="SAM" id="SignalP"/>
    </source>
</evidence>
<name>A0A3G8M9S1_9HYPH</name>
<evidence type="ECO:0000313" key="2">
    <source>
        <dbReference type="EMBL" id="AZG77985.1"/>
    </source>
</evidence>
<gene>
    <name evidence="2" type="ORF">EHO51_15265</name>
</gene>
<dbReference type="RefSeq" id="WP_124739603.1">
    <property type="nucleotide sequence ID" value="NZ_CP034086.1"/>
</dbReference>
<dbReference type="EMBL" id="CP034086">
    <property type="protein sequence ID" value="AZG77985.1"/>
    <property type="molecule type" value="Genomic_DNA"/>
</dbReference>
<dbReference type="Proteomes" id="UP000273982">
    <property type="component" value="Chromosome"/>
</dbReference>
<feature type="signal peptide" evidence="1">
    <location>
        <begin position="1"/>
        <end position="23"/>
    </location>
</feature>
<keyword evidence="1" id="KW-0732">Signal</keyword>
<feature type="chain" id="PRO_5018302569" evidence="1">
    <location>
        <begin position="24"/>
        <end position="144"/>
    </location>
</feature>
<proteinExistence type="predicted"/>
<evidence type="ECO:0000313" key="3">
    <source>
        <dbReference type="Proteomes" id="UP000273982"/>
    </source>
</evidence>